<protein>
    <recommendedName>
        <fullName evidence="3">DUF1641 domain-containing protein</fullName>
    </recommendedName>
</protein>
<evidence type="ECO:0000313" key="2">
    <source>
        <dbReference type="Proteomes" id="UP000502196"/>
    </source>
</evidence>
<dbReference type="PANTHER" id="PTHR39180:SF2">
    <property type="entry name" value="DUF1641 DOMAIN-CONTAINING PROTEIN"/>
    <property type="match status" value="1"/>
</dbReference>
<gene>
    <name evidence="1" type="ORF">COOX1_2744</name>
</gene>
<proteinExistence type="predicted"/>
<dbReference type="EMBL" id="LR792683">
    <property type="protein sequence ID" value="CAB3395106.1"/>
    <property type="molecule type" value="Genomic_DNA"/>
</dbReference>
<dbReference type="RefSeq" id="WP_170086202.1">
    <property type="nucleotide sequence ID" value="NZ_CP047971.1"/>
</dbReference>
<dbReference type="Pfam" id="PF07849">
    <property type="entry name" value="DUF1641"/>
    <property type="match status" value="1"/>
</dbReference>
<evidence type="ECO:0000313" key="1">
    <source>
        <dbReference type="EMBL" id="CAB3395106.1"/>
    </source>
</evidence>
<organism evidence="1 2">
    <name type="scientific">Kyrpidia spormannii</name>
    <dbReference type="NCBI Taxonomy" id="2055160"/>
    <lineage>
        <taxon>Bacteria</taxon>
        <taxon>Bacillati</taxon>
        <taxon>Bacillota</taxon>
        <taxon>Bacilli</taxon>
        <taxon>Bacillales</taxon>
        <taxon>Alicyclobacillaceae</taxon>
        <taxon>Kyrpidia</taxon>
    </lineage>
</organism>
<dbReference type="Proteomes" id="UP000502196">
    <property type="component" value="Chromosome"/>
</dbReference>
<dbReference type="AlphaFoldDB" id="A0A6F9ECN8"/>
<name>A0A6F9ECN8_9BACL</name>
<dbReference type="InterPro" id="IPR012440">
    <property type="entry name" value="DUF1641"/>
</dbReference>
<dbReference type="PANTHER" id="PTHR39180">
    <property type="match status" value="1"/>
</dbReference>
<evidence type="ECO:0008006" key="3">
    <source>
        <dbReference type="Google" id="ProtNLM"/>
    </source>
</evidence>
<reference evidence="1 2" key="1">
    <citation type="submission" date="2020-04" db="EMBL/GenBank/DDBJ databases">
        <authorList>
            <person name="Hogendoorn C."/>
        </authorList>
    </citation>
    <scope>NUCLEOTIDE SEQUENCE [LARGE SCALE GENOMIC DNA]</scope>
    <source>
        <strain evidence="1">COOX1</strain>
    </source>
</reference>
<accession>A0A6F9ECN8</accession>
<sequence>MAEGGPETVAEVFPDQLLTERLADPHTIEQLIRVLDKLDQVVFFLDMLEEFLRRGPELADSINDMVLLVRQSLADAKGSMRWQNVLYATQRIQEFLDSPQMLSLIRSDVLDVRSISVVGKIARAMIQASEEVSEGESKRIGLIGIMRALGDPEVQPALNFVLGFARNLSRELNHA</sequence>